<sequence length="97" mass="10937">MVSVWQILPLKDMYQYTLPNQRVLQVPNLNHESGNTKQNMADGITIKPGRWPQSGRLIDTSEDKYTSEDIDTPDDKDTSEDIDTPGDKDASEDIDSP</sequence>
<keyword evidence="3" id="KW-1185">Reference proteome</keyword>
<evidence type="ECO:0000256" key="1">
    <source>
        <dbReference type="SAM" id="MobiDB-lite"/>
    </source>
</evidence>
<name>A0AAE0YQ25_9GAST</name>
<comment type="caution">
    <text evidence="2">The sequence shown here is derived from an EMBL/GenBank/DDBJ whole genome shotgun (WGS) entry which is preliminary data.</text>
</comment>
<protein>
    <submittedName>
        <fullName evidence="2">Uncharacterized protein</fullName>
    </submittedName>
</protein>
<dbReference type="Proteomes" id="UP001283361">
    <property type="component" value="Unassembled WGS sequence"/>
</dbReference>
<evidence type="ECO:0000313" key="3">
    <source>
        <dbReference type="Proteomes" id="UP001283361"/>
    </source>
</evidence>
<organism evidence="2 3">
    <name type="scientific">Elysia crispata</name>
    <name type="common">lettuce slug</name>
    <dbReference type="NCBI Taxonomy" id="231223"/>
    <lineage>
        <taxon>Eukaryota</taxon>
        <taxon>Metazoa</taxon>
        <taxon>Spiralia</taxon>
        <taxon>Lophotrochozoa</taxon>
        <taxon>Mollusca</taxon>
        <taxon>Gastropoda</taxon>
        <taxon>Heterobranchia</taxon>
        <taxon>Euthyneura</taxon>
        <taxon>Panpulmonata</taxon>
        <taxon>Sacoglossa</taxon>
        <taxon>Placobranchoidea</taxon>
        <taxon>Plakobranchidae</taxon>
        <taxon>Elysia</taxon>
    </lineage>
</organism>
<dbReference type="EMBL" id="JAWDGP010005692">
    <property type="protein sequence ID" value="KAK3753739.1"/>
    <property type="molecule type" value="Genomic_DNA"/>
</dbReference>
<feature type="compositionally biased region" description="Polar residues" evidence="1">
    <location>
        <begin position="30"/>
        <end position="39"/>
    </location>
</feature>
<evidence type="ECO:0000313" key="2">
    <source>
        <dbReference type="EMBL" id="KAK3753739.1"/>
    </source>
</evidence>
<proteinExistence type="predicted"/>
<feature type="region of interest" description="Disordered" evidence="1">
    <location>
        <begin position="30"/>
        <end position="97"/>
    </location>
</feature>
<dbReference type="AlphaFoldDB" id="A0AAE0YQ25"/>
<reference evidence="2" key="1">
    <citation type="journal article" date="2023" name="G3 (Bethesda)">
        <title>A reference genome for the long-term kleptoplast-retaining sea slug Elysia crispata morphotype clarki.</title>
        <authorList>
            <person name="Eastman K.E."/>
            <person name="Pendleton A.L."/>
            <person name="Shaikh M.A."/>
            <person name="Suttiyut T."/>
            <person name="Ogas R."/>
            <person name="Tomko P."/>
            <person name="Gavelis G."/>
            <person name="Widhalm J.R."/>
            <person name="Wisecaver J.H."/>
        </authorList>
    </citation>
    <scope>NUCLEOTIDE SEQUENCE</scope>
    <source>
        <strain evidence="2">ECLA1</strain>
    </source>
</reference>
<accession>A0AAE0YQ25</accession>
<feature type="compositionally biased region" description="Acidic residues" evidence="1">
    <location>
        <begin position="68"/>
        <end position="84"/>
    </location>
</feature>
<gene>
    <name evidence="2" type="ORF">RRG08_034914</name>
</gene>